<evidence type="ECO:0000256" key="1">
    <source>
        <dbReference type="ARBA" id="ARBA00022801"/>
    </source>
</evidence>
<dbReference type="SUPFAM" id="SSF81606">
    <property type="entry name" value="PP2C-like"/>
    <property type="match status" value="1"/>
</dbReference>
<dbReference type="InterPro" id="IPR036457">
    <property type="entry name" value="PPM-type-like_dom_sf"/>
</dbReference>
<dbReference type="CDD" id="cd00130">
    <property type="entry name" value="PAS"/>
    <property type="match status" value="1"/>
</dbReference>
<dbReference type="GO" id="GO:0016791">
    <property type="term" value="F:phosphatase activity"/>
    <property type="evidence" value="ECO:0007669"/>
    <property type="project" value="TreeGrafter"/>
</dbReference>
<evidence type="ECO:0000313" key="3">
    <source>
        <dbReference type="EMBL" id="BDE06865.1"/>
    </source>
</evidence>
<dbReference type="InterPro" id="IPR003018">
    <property type="entry name" value="GAF"/>
</dbReference>
<dbReference type="InterPro" id="IPR000700">
    <property type="entry name" value="PAS-assoc_C"/>
</dbReference>
<dbReference type="Pfam" id="PF07228">
    <property type="entry name" value="SpoIIE"/>
    <property type="match status" value="1"/>
</dbReference>
<dbReference type="Gene3D" id="3.30.450.40">
    <property type="match status" value="1"/>
</dbReference>
<dbReference type="PANTHER" id="PTHR43156:SF2">
    <property type="entry name" value="STAGE II SPORULATION PROTEIN E"/>
    <property type="match status" value="1"/>
</dbReference>
<dbReference type="RefSeq" id="WP_317994498.1">
    <property type="nucleotide sequence ID" value="NZ_AP025523.1"/>
</dbReference>
<dbReference type="InterPro" id="IPR052016">
    <property type="entry name" value="Bact_Sigma-Reg"/>
</dbReference>
<dbReference type="SMART" id="SM00331">
    <property type="entry name" value="PP2C_SIG"/>
    <property type="match status" value="1"/>
</dbReference>
<dbReference type="InterPro" id="IPR035965">
    <property type="entry name" value="PAS-like_dom_sf"/>
</dbReference>
<sequence length="549" mass="58893">MSEAPVESSAIDLRLVVDSLPFPSWFANAAGAVVGANARWGAFTGQPVAAVLGSGWINALAPEERNRATAAFGAATAAGTTEIFVTRLIRHDNQIRWMRARLIPIRDAGGAIGQWLATWSDVDDEVRTAERLRVAAAANAALVRSTGLDATFAALDRLIVPALADWYSLHRVEDDGLLRIVHARHRDPERAGASATMSGTPMRVTQGNNYEAFRTGRPVLNVTTDLDRALANHIANGASPAFVDAVRSMGYRCGIALPLQHRGRIVGTLHVVRSEPGSGAYDARDIPLFTEIAATTAASIVQAQTYDALVASYEREHRVATVMQEGALPTTLPQVPGMQFDAYYAPARSEALIGGDWYDALQLRDGRIVLSIGDVVGSGLDAAVTMSNVRQVIRGVAHVHPNPMTLLDAADGTLRAERPDRIVTAFVAIYDPATRILTYASAGHSPPLLREPDGTLHELRADALPLGLRRPDEGAEQKVRIPPGSLLLLYTDGLVESTRDLLAGEARVRAALDDPAVRDVEHPARALHDAVLYDGSFDDVAILTVAITR</sequence>
<organism evidence="3 4">
    <name type="scientific">Vulcanimicrobium alpinum</name>
    <dbReference type="NCBI Taxonomy" id="3016050"/>
    <lineage>
        <taxon>Bacteria</taxon>
        <taxon>Bacillati</taxon>
        <taxon>Vulcanimicrobiota</taxon>
        <taxon>Vulcanimicrobiia</taxon>
        <taxon>Vulcanimicrobiales</taxon>
        <taxon>Vulcanimicrobiaceae</taxon>
        <taxon>Vulcanimicrobium</taxon>
    </lineage>
</organism>
<evidence type="ECO:0000259" key="2">
    <source>
        <dbReference type="PROSITE" id="PS50113"/>
    </source>
</evidence>
<dbReference type="InterPro" id="IPR013767">
    <property type="entry name" value="PAS_fold"/>
</dbReference>
<dbReference type="KEGG" id="vab:WPS_21410"/>
<gene>
    <name evidence="3" type="ORF">WPS_21410</name>
</gene>
<dbReference type="Gene3D" id="3.30.450.20">
    <property type="entry name" value="PAS domain"/>
    <property type="match status" value="1"/>
</dbReference>
<feature type="domain" description="PAC" evidence="2">
    <location>
        <begin position="82"/>
        <end position="134"/>
    </location>
</feature>
<accession>A0AAN1XXR6</accession>
<protein>
    <recommendedName>
        <fullName evidence="2">PAC domain-containing protein</fullName>
    </recommendedName>
</protein>
<dbReference type="Gene3D" id="3.60.40.10">
    <property type="entry name" value="PPM-type phosphatase domain"/>
    <property type="match status" value="1"/>
</dbReference>
<dbReference type="Proteomes" id="UP001317532">
    <property type="component" value="Chromosome"/>
</dbReference>
<dbReference type="InterPro" id="IPR001932">
    <property type="entry name" value="PPM-type_phosphatase-like_dom"/>
</dbReference>
<proteinExistence type="predicted"/>
<dbReference type="PANTHER" id="PTHR43156">
    <property type="entry name" value="STAGE II SPORULATION PROTEIN E-RELATED"/>
    <property type="match status" value="1"/>
</dbReference>
<dbReference type="SMART" id="SM00091">
    <property type="entry name" value="PAS"/>
    <property type="match status" value="1"/>
</dbReference>
<reference evidence="3 4" key="1">
    <citation type="journal article" date="2022" name="ISME Commun">
        <title>Vulcanimicrobium alpinus gen. nov. sp. nov., the first cultivated representative of the candidate phylum 'Eremiobacterota', is a metabolically versatile aerobic anoxygenic phototroph.</title>
        <authorList>
            <person name="Yabe S."/>
            <person name="Muto K."/>
            <person name="Abe K."/>
            <person name="Yokota A."/>
            <person name="Staudigel H."/>
            <person name="Tebo B.M."/>
        </authorList>
    </citation>
    <scope>NUCLEOTIDE SEQUENCE [LARGE SCALE GENOMIC DNA]</scope>
    <source>
        <strain evidence="3 4">WC8-2</strain>
    </source>
</reference>
<dbReference type="EMBL" id="AP025523">
    <property type="protein sequence ID" value="BDE06865.1"/>
    <property type="molecule type" value="Genomic_DNA"/>
</dbReference>
<dbReference type="PROSITE" id="PS50113">
    <property type="entry name" value="PAC"/>
    <property type="match status" value="1"/>
</dbReference>
<evidence type="ECO:0000313" key="4">
    <source>
        <dbReference type="Proteomes" id="UP001317532"/>
    </source>
</evidence>
<dbReference type="Pfam" id="PF00989">
    <property type="entry name" value="PAS"/>
    <property type="match status" value="1"/>
</dbReference>
<dbReference type="InterPro" id="IPR029016">
    <property type="entry name" value="GAF-like_dom_sf"/>
</dbReference>
<dbReference type="SUPFAM" id="SSF55785">
    <property type="entry name" value="PYP-like sensor domain (PAS domain)"/>
    <property type="match status" value="1"/>
</dbReference>
<dbReference type="AlphaFoldDB" id="A0AAN1XXR6"/>
<keyword evidence="1" id="KW-0378">Hydrolase</keyword>
<keyword evidence="4" id="KW-1185">Reference proteome</keyword>
<dbReference type="Pfam" id="PF13185">
    <property type="entry name" value="GAF_2"/>
    <property type="match status" value="1"/>
</dbReference>
<name>A0AAN1XXR6_UNVUL</name>
<dbReference type="SUPFAM" id="SSF55781">
    <property type="entry name" value="GAF domain-like"/>
    <property type="match status" value="1"/>
</dbReference>
<dbReference type="GO" id="GO:0006355">
    <property type="term" value="P:regulation of DNA-templated transcription"/>
    <property type="evidence" value="ECO:0007669"/>
    <property type="project" value="InterPro"/>
</dbReference>
<dbReference type="InterPro" id="IPR000014">
    <property type="entry name" value="PAS"/>
</dbReference>
<dbReference type="NCBIfam" id="TIGR00229">
    <property type="entry name" value="sensory_box"/>
    <property type="match status" value="1"/>
</dbReference>